<proteinExistence type="inferred from homology"/>
<feature type="transmembrane region" description="Helical" evidence="8">
    <location>
        <begin position="194"/>
        <end position="216"/>
    </location>
</feature>
<keyword evidence="7 8" id="KW-0472">Membrane</keyword>
<dbReference type="Proteomes" id="UP000609064">
    <property type="component" value="Unassembled WGS sequence"/>
</dbReference>
<organism evidence="9 10">
    <name type="scientific">Emticicia aquatilis</name>
    <dbReference type="NCBI Taxonomy" id="1537369"/>
    <lineage>
        <taxon>Bacteria</taxon>
        <taxon>Pseudomonadati</taxon>
        <taxon>Bacteroidota</taxon>
        <taxon>Cytophagia</taxon>
        <taxon>Cytophagales</taxon>
        <taxon>Leadbetterellaceae</taxon>
        <taxon>Emticicia</taxon>
    </lineage>
</organism>
<evidence type="ECO:0000313" key="10">
    <source>
        <dbReference type="Proteomes" id="UP000609064"/>
    </source>
</evidence>
<keyword evidence="5 8" id="KW-0812">Transmembrane</keyword>
<comment type="subcellular location">
    <subcellularLocation>
        <location evidence="1">Cell membrane</location>
        <topology evidence="1">Multi-pass membrane protein</topology>
    </subcellularLocation>
</comment>
<feature type="transmembrane region" description="Helical" evidence="8">
    <location>
        <begin position="12"/>
        <end position="45"/>
    </location>
</feature>
<name>A0A916Z8Q1_9BACT</name>
<evidence type="ECO:0000313" key="9">
    <source>
        <dbReference type="EMBL" id="GGD80235.1"/>
    </source>
</evidence>
<comment type="caution">
    <text evidence="9">The sequence shown here is derived from an EMBL/GenBank/DDBJ whole genome shotgun (WGS) entry which is preliminary data.</text>
</comment>
<accession>A0A916Z8Q1</accession>
<reference evidence="9" key="1">
    <citation type="journal article" date="2014" name="Int. J. Syst. Evol. Microbiol.">
        <title>Complete genome sequence of Corynebacterium casei LMG S-19264T (=DSM 44701T), isolated from a smear-ripened cheese.</title>
        <authorList>
            <consortium name="US DOE Joint Genome Institute (JGI-PGF)"/>
            <person name="Walter F."/>
            <person name="Albersmeier A."/>
            <person name="Kalinowski J."/>
            <person name="Ruckert C."/>
        </authorList>
    </citation>
    <scope>NUCLEOTIDE SEQUENCE</scope>
    <source>
        <strain evidence="9">CGMCC 1.15958</strain>
    </source>
</reference>
<protein>
    <submittedName>
        <fullName evidence="9">AI-2E family transporter</fullName>
    </submittedName>
</protein>
<gene>
    <name evidence="9" type="ORF">GCM10011514_50330</name>
</gene>
<keyword evidence="3" id="KW-0813">Transport</keyword>
<reference evidence="9" key="2">
    <citation type="submission" date="2020-09" db="EMBL/GenBank/DDBJ databases">
        <authorList>
            <person name="Sun Q."/>
            <person name="Zhou Y."/>
        </authorList>
    </citation>
    <scope>NUCLEOTIDE SEQUENCE</scope>
    <source>
        <strain evidence="9">CGMCC 1.15958</strain>
    </source>
</reference>
<dbReference type="GO" id="GO:0005886">
    <property type="term" value="C:plasma membrane"/>
    <property type="evidence" value="ECO:0007669"/>
    <property type="project" value="UniProtKB-SubCell"/>
</dbReference>
<evidence type="ECO:0000256" key="7">
    <source>
        <dbReference type="ARBA" id="ARBA00023136"/>
    </source>
</evidence>
<evidence type="ECO:0000256" key="6">
    <source>
        <dbReference type="ARBA" id="ARBA00022989"/>
    </source>
</evidence>
<evidence type="ECO:0000256" key="5">
    <source>
        <dbReference type="ARBA" id="ARBA00022692"/>
    </source>
</evidence>
<keyword evidence="4" id="KW-1003">Cell membrane</keyword>
<dbReference type="EMBL" id="BMKK01000016">
    <property type="protein sequence ID" value="GGD80235.1"/>
    <property type="molecule type" value="Genomic_DNA"/>
</dbReference>
<feature type="transmembrane region" description="Helical" evidence="8">
    <location>
        <begin position="222"/>
        <end position="252"/>
    </location>
</feature>
<evidence type="ECO:0000256" key="2">
    <source>
        <dbReference type="ARBA" id="ARBA00009773"/>
    </source>
</evidence>
<evidence type="ECO:0000256" key="4">
    <source>
        <dbReference type="ARBA" id="ARBA00022475"/>
    </source>
</evidence>
<feature type="transmembrane region" description="Helical" evidence="8">
    <location>
        <begin position="289"/>
        <end position="314"/>
    </location>
</feature>
<dbReference type="InterPro" id="IPR002549">
    <property type="entry name" value="AI-2E-like"/>
</dbReference>
<keyword evidence="6 8" id="KW-1133">Transmembrane helix</keyword>
<dbReference type="PANTHER" id="PTHR21716">
    <property type="entry name" value="TRANSMEMBRANE PROTEIN"/>
    <property type="match status" value="1"/>
</dbReference>
<dbReference type="Pfam" id="PF01594">
    <property type="entry name" value="AI-2E_transport"/>
    <property type="match status" value="1"/>
</dbReference>
<feature type="transmembrane region" description="Helical" evidence="8">
    <location>
        <begin position="57"/>
        <end position="80"/>
    </location>
</feature>
<evidence type="ECO:0000256" key="3">
    <source>
        <dbReference type="ARBA" id="ARBA00022448"/>
    </source>
</evidence>
<comment type="similarity">
    <text evidence="2">Belongs to the autoinducer-2 exporter (AI-2E) (TC 2.A.86) family.</text>
</comment>
<feature type="transmembrane region" description="Helical" evidence="8">
    <location>
        <begin position="143"/>
        <end position="160"/>
    </location>
</feature>
<keyword evidence="10" id="KW-1185">Reference proteome</keyword>
<dbReference type="PANTHER" id="PTHR21716:SF53">
    <property type="entry name" value="PERMEASE PERM-RELATED"/>
    <property type="match status" value="1"/>
</dbReference>
<evidence type="ECO:0000256" key="8">
    <source>
        <dbReference type="SAM" id="Phobius"/>
    </source>
</evidence>
<feature type="transmembrane region" description="Helical" evidence="8">
    <location>
        <begin position="259"/>
        <end position="277"/>
    </location>
</feature>
<dbReference type="AlphaFoldDB" id="A0A916Z8Q1"/>
<evidence type="ECO:0000256" key="1">
    <source>
        <dbReference type="ARBA" id="ARBA00004651"/>
    </source>
</evidence>
<sequence>MTITLNSVIKKLLLLFLIIAGLYFGKVFLMPLCFGAILATLFLPLSNWLQHRKIPKFIAVVLCLLTIILIIGGLLTLFGWKISGLVKDVELLKQRAIDTGIQLQTYIFNRFGVSAEEQLQILKKEQPSYANLMQSMAGSVSSFFGNLILVYIYFIFLLYYRNHIKQFLLKLSTEKNKSEMEKIIQTTTKVSQQYLLGLFKMIACLWIMYGIGFSILGVKDAIFFAILCGFLEIVPYVGNIIGTVLTVFVAALHGANIEMLGGIVVVYGIVQTIQGWLLEPIILGPQVKINPLFTIFALVIGQLIWGVSGIVLAIPLTAILKIIFDHIEPLKPYGFLVGEIEPQKTEQGLMKKIKGFLKINV</sequence>
<dbReference type="RefSeq" id="WP_188770732.1">
    <property type="nucleotide sequence ID" value="NZ_BMKK01000016.1"/>
</dbReference>